<name>A0A1X1PI67_9BURK</name>
<proteinExistence type="predicted"/>
<evidence type="ECO:0000313" key="1">
    <source>
        <dbReference type="EMBL" id="ORT86188.1"/>
    </source>
</evidence>
<dbReference type="AlphaFoldDB" id="A0A1X1PI67"/>
<evidence type="ECO:0000313" key="2">
    <source>
        <dbReference type="Proteomes" id="UP000193146"/>
    </source>
</evidence>
<gene>
    <name evidence="1" type="ORF">B7G54_11960</name>
</gene>
<sequence length="116" mass="12698">MRANSATAADHERSGVVAGPILLIATLPPPGLYVANGQCFEDAFKVTLASCEAIRNEHVNNLWIAIVRDEGECNAINFHQEGASVPFPADLAVKAVRQCGQFGPQRHRGLQFRRRF</sequence>
<keyword evidence="2" id="KW-1185">Reference proteome</keyword>
<dbReference type="Proteomes" id="UP000193146">
    <property type="component" value="Unassembled WGS sequence"/>
</dbReference>
<reference evidence="1 2" key="1">
    <citation type="submission" date="2017-04" db="EMBL/GenBank/DDBJ databases">
        <title>Burkholderia puraquae sp. nov., a novel Burkholderia cepacia complex species from hospital setting samples.</title>
        <authorList>
            <person name="Martina P."/>
            <person name="Leguizamon M."/>
            <person name="Prieto C."/>
            <person name="Sousa S."/>
            <person name="Montanaro P."/>
            <person name="Draghi W."/>
            <person name="Staembler M."/>
            <person name="Bettiol M."/>
            <person name="Figoli C."/>
            <person name="Palau J."/>
            <person name="Alvarez F."/>
            <person name="Benetti S."/>
            <person name="Anchat E."/>
            <person name="Vescina C."/>
            <person name="Ferreras J."/>
            <person name="Lasch P."/>
            <person name="Lagares A."/>
            <person name="Zorreguieta A."/>
            <person name="Yantorno O."/>
            <person name="Bosch A."/>
        </authorList>
    </citation>
    <scope>NUCLEOTIDE SEQUENCE [LARGE SCALE GENOMIC DNA]</scope>
    <source>
        <strain evidence="1 2">CAMPA 1040</strain>
    </source>
</reference>
<protein>
    <submittedName>
        <fullName evidence="1">Uncharacterized protein</fullName>
    </submittedName>
</protein>
<dbReference type="EMBL" id="NBYX01000005">
    <property type="protein sequence ID" value="ORT86188.1"/>
    <property type="molecule type" value="Genomic_DNA"/>
</dbReference>
<accession>A0A1X1PI67</accession>
<organism evidence="1 2">
    <name type="scientific">Burkholderia puraquae</name>
    <dbReference type="NCBI Taxonomy" id="1904757"/>
    <lineage>
        <taxon>Bacteria</taxon>
        <taxon>Pseudomonadati</taxon>
        <taxon>Pseudomonadota</taxon>
        <taxon>Betaproteobacteria</taxon>
        <taxon>Burkholderiales</taxon>
        <taxon>Burkholderiaceae</taxon>
        <taxon>Burkholderia</taxon>
        <taxon>Burkholderia cepacia complex</taxon>
    </lineage>
</organism>
<comment type="caution">
    <text evidence="1">The sequence shown here is derived from an EMBL/GenBank/DDBJ whole genome shotgun (WGS) entry which is preliminary data.</text>
</comment>